<proteinExistence type="predicted"/>
<comment type="caution">
    <text evidence="3">The sequence shown here is derived from an EMBL/GenBank/DDBJ whole genome shotgun (WGS) entry which is preliminary data.</text>
</comment>
<gene>
    <name evidence="3" type="ORF">PGSY75_0025800</name>
</gene>
<name>A0A151L2P4_9APIC</name>
<dbReference type="RefSeq" id="XP_018638825.1">
    <property type="nucleotide sequence ID" value="XM_018783400.1"/>
</dbReference>
<organism evidence="3 4">
    <name type="scientific">Plasmodium gaboni</name>
    <dbReference type="NCBI Taxonomy" id="647221"/>
    <lineage>
        <taxon>Eukaryota</taxon>
        <taxon>Sar</taxon>
        <taxon>Alveolata</taxon>
        <taxon>Apicomplexa</taxon>
        <taxon>Aconoidasida</taxon>
        <taxon>Haemosporida</taxon>
        <taxon>Plasmodiidae</taxon>
        <taxon>Plasmodium</taxon>
        <taxon>Plasmodium (Laverania)</taxon>
    </lineage>
</organism>
<accession>A0A151L2P4</accession>
<evidence type="ECO:0000313" key="3">
    <source>
        <dbReference type="EMBL" id="KYN93233.1"/>
    </source>
</evidence>
<dbReference type="VEuPathDB" id="PlasmoDB:PGABG01_0020600"/>
<dbReference type="EMBL" id="LVLB01000272">
    <property type="protein sequence ID" value="KYN93233.1"/>
    <property type="molecule type" value="Genomic_DNA"/>
</dbReference>
<keyword evidence="2" id="KW-0732">Signal</keyword>
<protein>
    <submittedName>
        <fullName evidence="3">Putative exported protein</fullName>
    </submittedName>
</protein>
<feature type="region of interest" description="Disordered" evidence="1">
    <location>
        <begin position="51"/>
        <end position="93"/>
    </location>
</feature>
<feature type="signal peptide" evidence="2">
    <location>
        <begin position="1"/>
        <end position="23"/>
    </location>
</feature>
<reference evidence="3 4" key="1">
    <citation type="journal article" date="2016" name="Nat. Commun.">
        <title>Genomes of cryptic chimpanzee Plasmodium species reveal key evolutionary events leading to human malaria.</title>
        <authorList>
            <person name="Sundararaman S.A."/>
            <person name="Plenderleith L.J."/>
            <person name="Liu W."/>
            <person name="Loy D.E."/>
            <person name="Learn G.H."/>
            <person name="Li Y."/>
            <person name="Shaw K.S."/>
            <person name="Ayouba A."/>
            <person name="Peeters M."/>
            <person name="Speede S."/>
            <person name="Shaw G.M."/>
            <person name="Bushman F.D."/>
            <person name="Brisson D."/>
            <person name="Rayner J.C."/>
            <person name="Sharp P.M."/>
            <person name="Hahn B.H."/>
        </authorList>
    </citation>
    <scope>NUCLEOTIDE SEQUENCE [LARGE SCALE GENOMIC DNA]</scope>
    <source>
        <strain evidence="3 4">SY75</strain>
    </source>
</reference>
<dbReference type="GeneID" id="29773986"/>
<evidence type="ECO:0000313" key="4">
    <source>
        <dbReference type="Proteomes" id="UP000076004"/>
    </source>
</evidence>
<evidence type="ECO:0000256" key="2">
    <source>
        <dbReference type="SAM" id="SignalP"/>
    </source>
</evidence>
<dbReference type="AlphaFoldDB" id="A0A151L2P4"/>
<evidence type="ECO:0000256" key="1">
    <source>
        <dbReference type="SAM" id="MobiDB-lite"/>
    </source>
</evidence>
<dbReference type="KEGG" id="pgab:PGSY75_0025800"/>
<dbReference type="Proteomes" id="UP000076004">
    <property type="component" value="Unassembled WGS sequence"/>
</dbReference>
<dbReference type="VEuPathDB" id="PlasmoDB:PGSY75_0025800"/>
<sequence length="233" mass="27914">MTPTYFKLIYVPLLVCIFFLIHSDVSKKSTRIKKDKYGILNLHKHRYLAENDINESKEKNRTQKNTKQNNHKLIRKNEQSNGRKKLQQNVQKDVEKNSQTITIYNEPKIVQPEKKTDLEYSLKLDNIIDNILYTSNGSRKLVNLTFIRYIMRDMSLNTNDKKELQDLIESYIYSNVDYEKNKLRKNIDNIMKKEDFKYLVIIITDLMDINNKIESYKYNIFNCIHGYIRPYVL</sequence>
<feature type="chain" id="PRO_5007583862" evidence="2">
    <location>
        <begin position="24"/>
        <end position="233"/>
    </location>
</feature>